<comment type="caution">
    <text evidence="1">The sequence shown here is derived from an EMBL/GenBank/DDBJ whole genome shotgun (WGS) entry which is preliminary data.</text>
</comment>
<organism evidence="1 2">
    <name type="scientific">Sesamum alatum</name>
    <dbReference type="NCBI Taxonomy" id="300844"/>
    <lineage>
        <taxon>Eukaryota</taxon>
        <taxon>Viridiplantae</taxon>
        <taxon>Streptophyta</taxon>
        <taxon>Embryophyta</taxon>
        <taxon>Tracheophyta</taxon>
        <taxon>Spermatophyta</taxon>
        <taxon>Magnoliopsida</taxon>
        <taxon>eudicotyledons</taxon>
        <taxon>Gunneridae</taxon>
        <taxon>Pentapetalae</taxon>
        <taxon>asterids</taxon>
        <taxon>lamiids</taxon>
        <taxon>Lamiales</taxon>
        <taxon>Pedaliaceae</taxon>
        <taxon>Sesamum</taxon>
    </lineage>
</organism>
<sequence>MQCVALVPPSSVVHPWHALGLGRPLPARAHVPALAVPSSCAPPPARGGAHLHQLKAALPQVGQLRLQTARGSRAGLCPRPRAYSLELAHALTSTSSCAPWLVLCLVLRASTSSSPSPVY</sequence>
<keyword evidence="2" id="KW-1185">Reference proteome</keyword>
<reference evidence="1" key="2">
    <citation type="journal article" date="2024" name="Plant">
        <title>Genomic evolution and insights into agronomic trait innovations of Sesamum species.</title>
        <authorList>
            <person name="Miao H."/>
            <person name="Wang L."/>
            <person name="Qu L."/>
            <person name="Liu H."/>
            <person name="Sun Y."/>
            <person name="Le M."/>
            <person name="Wang Q."/>
            <person name="Wei S."/>
            <person name="Zheng Y."/>
            <person name="Lin W."/>
            <person name="Duan Y."/>
            <person name="Cao H."/>
            <person name="Xiong S."/>
            <person name="Wang X."/>
            <person name="Wei L."/>
            <person name="Li C."/>
            <person name="Ma Q."/>
            <person name="Ju M."/>
            <person name="Zhao R."/>
            <person name="Li G."/>
            <person name="Mu C."/>
            <person name="Tian Q."/>
            <person name="Mei H."/>
            <person name="Zhang T."/>
            <person name="Gao T."/>
            <person name="Zhang H."/>
        </authorList>
    </citation>
    <scope>NUCLEOTIDE SEQUENCE</scope>
    <source>
        <strain evidence="1">3651</strain>
    </source>
</reference>
<evidence type="ECO:0000313" key="1">
    <source>
        <dbReference type="EMBL" id="KAK4427173.1"/>
    </source>
</evidence>
<proteinExistence type="predicted"/>
<dbReference type="Proteomes" id="UP001293254">
    <property type="component" value="Unassembled WGS sequence"/>
</dbReference>
<gene>
    <name evidence="1" type="ORF">Salat_1486200</name>
</gene>
<reference evidence="1" key="1">
    <citation type="submission" date="2020-06" db="EMBL/GenBank/DDBJ databases">
        <authorList>
            <person name="Li T."/>
            <person name="Hu X."/>
            <person name="Zhang T."/>
            <person name="Song X."/>
            <person name="Zhang H."/>
            <person name="Dai N."/>
            <person name="Sheng W."/>
            <person name="Hou X."/>
            <person name="Wei L."/>
        </authorList>
    </citation>
    <scope>NUCLEOTIDE SEQUENCE</scope>
    <source>
        <strain evidence="1">3651</strain>
        <tissue evidence="1">Leaf</tissue>
    </source>
</reference>
<name>A0AAE2CM36_9LAMI</name>
<accession>A0AAE2CM36</accession>
<dbReference type="EMBL" id="JACGWO010000005">
    <property type="protein sequence ID" value="KAK4427173.1"/>
    <property type="molecule type" value="Genomic_DNA"/>
</dbReference>
<dbReference type="AlphaFoldDB" id="A0AAE2CM36"/>
<protein>
    <submittedName>
        <fullName evidence="1">Uncharacterized protein</fullName>
    </submittedName>
</protein>
<evidence type="ECO:0000313" key="2">
    <source>
        <dbReference type="Proteomes" id="UP001293254"/>
    </source>
</evidence>